<evidence type="ECO:0000313" key="1">
    <source>
        <dbReference type="EMBL" id="KAG8009825.1"/>
    </source>
</evidence>
<gene>
    <name evidence="1" type="ORF">GBF38_013872</name>
</gene>
<organism evidence="1 2">
    <name type="scientific">Nibea albiflora</name>
    <name type="common">Yellow drum</name>
    <name type="synonym">Corvina albiflora</name>
    <dbReference type="NCBI Taxonomy" id="240163"/>
    <lineage>
        <taxon>Eukaryota</taxon>
        <taxon>Metazoa</taxon>
        <taxon>Chordata</taxon>
        <taxon>Craniata</taxon>
        <taxon>Vertebrata</taxon>
        <taxon>Euteleostomi</taxon>
        <taxon>Actinopterygii</taxon>
        <taxon>Neopterygii</taxon>
        <taxon>Teleostei</taxon>
        <taxon>Neoteleostei</taxon>
        <taxon>Acanthomorphata</taxon>
        <taxon>Eupercaria</taxon>
        <taxon>Sciaenidae</taxon>
        <taxon>Nibea</taxon>
    </lineage>
</organism>
<evidence type="ECO:0000313" key="2">
    <source>
        <dbReference type="Proteomes" id="UP000805704"/>
    </source>
</evidence>
<accession>A0ACB7F729</accession>
<dbReference type="Proteomes" id="UP000805704">
    <property type="component" value="Chromosome 16"/>
</dbReference>
<name>A0ACB7F729_NIBAL</name>
<comment type="caution">
    <text evidence="1">The sequence shown here is derived from an EMBL/GenBank/DDBJ whole genome shotgun (WGS) entry which is preliminary data.</text>
</comment>
<keyword evidence="2" id="KW-1185">Reference proteome</keyword>
<protein>
    <submittedName>
        <fullName evidence="1">Uncharacterized protein</fullName>
    </submittedName>
</protein>
<proteinExistence type="predicted"/>
<dbReference type="EMBL" id="CM024804">
    <property type="protein sequence ID" value="KAG8009825.1"/>
    <property type="molecule type" value="Genomic_DNA"/>
</dbReference>
<reference evidence="1" key="1">
    <citation type="submission" date="2020-04" db="EMBL/GenBank/DDBJ databases">
        <title>A chromosome-scale assembly and high-density genetic map of the yellow drum (Nibea albiflora) genome.</title>
        <authorList>
            <person name="Xu D."/>
            <person name="Zhang W."/>
            <person name="Chen R."/>
            <person name="Tan P."/>
            <person name="Wang L."/>
            <person name="Song H."/>
            <person name="Tian L."/>
            <person name="Zhu Q."/>
            <person name="Wang B."/>
        </authorList>
    </citation>
    <scope>NUCLEOTIDE SEQUENCE</scope>
    <source>
        <strain evidence="1">ZJHYS-2018</strain>
    </source>
</reference>
<sequence>MAVAPRALALTVPLVLTLLSLAPAPILGGCPSACRCSFAMLQCLEPNGIARIPALAPQESENMTEM</sequence>